<feature type="compositionally biased region" description="Pro residues" evidence="1">
    <location>
        <begin position="34"/>
        <end position="44"/>
    </location>
</feature>
<reference evidence="2 3" key="1">
    <citation type="journal article" date="2013" name="J. Biotechnol.">
        <title>Establishment and interpretation of the genome sequence of the phytopathogenic fungus Rhizoctonia solani AG1-IB isolate 7/3/14.</title>
        <authorList>
            <person name="Wibberg D.W."/>
            <person name="Jelonek L.J."/>
            <person name="Rupp O.R."/>
            <person name="Hennig M.H."/>
            <person name="Eikmeyer F.E."/>
            <person name="Goesmann A.G."/>
            <person name="Hartmann A.H."/>
            <person name="Borriss R.B."/>
            <person name="Grosch R.G."/>
            <person name="Puehler A.P."/>
            <person name="Schlueter A.S."/>
        </authorList>
    </citation>
    <scope>NUCLEOTIDE SEQUENCE [LARGE SCALE GENOMIC DNA]</scope>
    <source>
        <strain evidence="3">AG1-IB / isolate 7/3/14</strain>
    </source>
</reference>
<dbReference type="HOGENOM" id="CLU_2039667_0_0_1"/>
<dbReference type="EMBL" id="CAOJ01007641">
    <property type="protein sequence ID" value="CCO31155.1"/>
    <property type="molecule type" value="Genomic_DNA"/>
</dbReference>
<accession>M5BX32</accession>
<dbReference type="Proteomes" id="UP000012065">
    <property type="component" value="Unassembled WGS sequence"/>
</dbReference>
<sequence>MPAVPSYAPRGQSTRGQSRHRPQRVPVFRNDNWPPRPPAQPLPAPSFLGSPDSDTLLKALPTPSFVTPPEDIPPEARGAEQGHHRRKRRPPCRLVRRCRLGALRWPGPIHRHRWQLGSRRC</sequence>
<organism evidence="2 3">
    <name type="scientific">Thanatephorus cucumeris (strain AG1-IB / isolate 7/3/14)</name>
    <name type="common">Lettuce bottom rot fungus</name>
    <name type="synonym">Rhizoctonia solani</name>
    <dbReference type="NCBI Taxonomy" id="1108050"/>
    <lineage>
        <taxon>Eukaryota</taxon>
        <taxon>Fungi</taxon>
        <taxon>Dikarya</taxon>
        <taxon>Basidiomycota</taxon>
        <taxon>Agaricomycotina</taxon>
        <taxon>Agaricomycetes</taxon>
        <taxon>Cantharellales</taxon>
        <taxon>Ceratobasidiaceae</taxon>
        <taxon>Rhizoctonia</taxon>
        <taxon>Rhizoctonia solani AG-1</taxon>
    </lineage>
</organism>
<name>M5BX32_THACB</name>
<evidence type="ECO:0000256" key="1">
    <source>
        <dbReference type="SAM" id="MobiDB-lite"/>
    </source>
</evidence>
<dbReference type="AlphaFoldDB" id="M5BX32"/>
<protein>
    <submittedName>
        <fullName evidence="2">Uncharacterized protein</fullName>
    </submittedName>
</protein>
<evidence type="ECO:0000313" key="3">
    <source>
        <dbReference type="Proteomes" id="UP000012065"/>
    </source>
</evidence>
<proteinExistence type="predicted"/>
<comment type="caution">
    <text evidence="2">The sequence shown here is derived from an EMBL/GenBank/DDBJ whole genome shotgun (WGS) entry which is preliminary data.</text>
</comment>
<gene>
    <name evidence="2" type="ORF">BN14_05189</name>
</gene>
<feature type="region of interest" description="Disordered" evidence="1">
    <location>
        <begin position="1"/>
        <end position="91"/>
    </location>
</feature>
<evidence type="ECO:0000313" key="2">
    <source>
        <dbReference type="EMBL" id="CCO31155.1"/>
    </source>
</evidence>